<evidence type="ECO:0000313" key="1">
    <source>
        <dbReference type="EMBL" id="PPF14028.1"/>
    </source>
</evidence>
<dbReference type="Proteomes" id="UP000237881">
    <property type="component" value="Unassembled WGS sequence"/>
</dbReference>
<dbReference type="EMBL" id="PSUL01000015">
    <property type="protein sequence ID" value="PPF14028.1"/>
    <property type="molecule type" value="Genomic_DNA"/>
</dbReference>
<evidence type="ECO:0008006" key="5">
    <source>
        <dbReference type="Google" id="ProtNLM"/>
    </source>
</evidence>
<protein>
    <recommendedName>
        <fullName evidence="5">HNH endonuclease</fullName>
    </recommendedName>
</protein>
<evidence type="ECO:0000313" key="4">
    <source>
        <dbReference type="Proteomes" id="UP000239698"/>
    </source>
</evidence>
<evidence type="ECO:0000313" key="2">
    <source>
        <dbReference type="EMBL" id="PPH76394.1"/>
    </source>
</evidence>
<comment type="caution">
    <text evidence="1">The sequence shown here is derived from an EMBL/GenBank/DDBJ whole genome shotgun (WGS) entry which is preliminary data.</text>
</comment>
<dbReference type="RefSeq" id="WP_097167444.1">
    <property type="nucleotide sequence ID" value="NZ_CP028129.1"/>
</dbReference>
<sequence length="204" mass="22602">MTTADWHDLFVPTLMPDAPAGHVRMRADVLPPQVFGSNVRNIARESEWDRIRLGVSARAGKLCQICGGESYGPYRKVQHPDCHEIWRFEERSDGLTQVLAGLIALCKTCHNTQHVGRAPDLDQVMEVLMGLNGWTREEARADVQRAFARLKLLRDVEIHLDLSLLVGQIVVPSAPDLLFTSADREALGPSWKPSGPATRTSAST</sequence>
<organism evidence="1 3">
    <name type="scientific">Rathayibacter rathayi</name>
    <name type="common">Corynebacterium rathayi</name>
    <dbReference type="NCBI Taxonomy" id="33887"/>
    <lineage>
        <taxon>Bacteria</taxon>
        <taxon>Bacillati</taxon>
        <taxon>Actinomycetota</taxon>
        <taxon>Actinomycetes</taxon>
        <taxon>Micrococcales</taxon>
        <taxon>Microbacteriaceae</taxon>
        <taxon>Rathayibacter</taxon>
    </lineage>
</organism>
<gene>
    <name evidence="1" type="ORF">C5C04_07950</name>
    <name evidence="2" type="ORF">C5C40_09220</name>
</gene>
<dbReference type="KEGG" id="rry:C1O28_11230"/>
<dbReference type="EMBL" id="PSVT01000017">
    <property type="protein sequence ID" value="PPH76394.1"/>
    <property type="molecule type" value="Genomic_DNA"/>
</dbReference>
<dbReference type="Proteomes" id="UP000239698">
    <property type="component" value="Unassembled WGS sequence"/>
</dbReference>
<dbReference type="GeneID" id="49821046"/>
<proteinExistence type="predicted"/>
<accession>A0ABD6W9D2</accession>
<keyword evidence="4" id="KW-1185">Reference proteome</keyword>
<dbReference type="AlphaFoldDB" id="A0ABD6W9D2"/>
<evidence type="ECO:0000313" key="3">
    <source>
        <dbReference type="Proteomes" id="UP000237881"/>
    </source>
</evidence>
<name>A0ABD6W9D2_RATRA</name>
<reference evidence="3 4" key="1">
    <citation type="submission" date="2018-02" db="EMBL/GenBank/DDBJ databases">
        <title>Bacteriophage NCPPB3778 and a type I-E CRISPR drive the evolution of the US Biological Select Agent, Rathayibacter toxicus.</title>
        <authorList>
            <person name="Davis E.W.II."/>
            <person name="Tabima J.F."/>
            <person name="Weisberg A.J."/>
            <person name="Lopes L.D."/>
            <person name="Wiseman M.S."/>
            <person name="Wiseman M.S."/>
            <person name="Pupko T."/>
            <person name="Belcher M.S."/>
            <person name="Sechler A.J."/>
            <person name="Tancos M.A."/>
            <person name="Schroeder B.K."/>
            <person name="Murray T.D."/>
            <person name="Luster D.G."/>
            <person name="Schneider W.L."/>
            <person name="Rogers E."/>
            <person name="Andreote F.D."/>
            <person name="Grunwald N.J."/>
            <person name="Putnam M.L."/>
            <person name="Chang J.H."/>
        </authorList>
    </citation>
    <scope>NUCLEOTIDE SEQUENCE [LARGE SCALE GENOMIC DNA]</scope>
    <source>
        <strain evidence="2 4">AY1D6</strain>
        <strain evidence="1 3">AY1I9</strain>
    </source>
</reference>